<dbReference type="CDD" id="cd22366">
    <property type="entry name" value="XisH-like"/>
    <property type="match status" value="1"/>
</dbReference>
<protein>
    <submittedName>
        <fullName evidence="1">Fatty-acid oxidation protein subunit alpha</fullName>
    </submittedName>
</protein>
<dbReference type="InterPro" id="IPR011335">
    <property type="entry name" value="Restrct_endonuc-II-like"/>
</dbReference>
<dbReference type="AlphaFoldDB" id="A0A6B3NA76"/>
<accession>A0A6B3NA76</accession>
<organism evidence="1">
    <name type="scientific">Symploca sp. SIO1C4</name>
    <dbReference type="NCBI Taxonomy" id="2607765"/>
    <lineage>
        <taxon>Bacteria</taxon>
        <taxon>Bacillati</taxon>
        <taxon>Cyanobacteriota</taxon>
        <taxon>Cyanophyceae</taxon>
        <taxon>Coleofasciculales</taxon>
        <taxon>Coleofasciculaceae</taxon>
        <taxon>Symploca</taxon>
    </lineage>
</organism>
<evidence type="ECO:0000313" key="1">
    <source>
        <dbReference type="EMBL" id="NER28557.1"/>
    </source>
</evidence>
<comment type="caution">
    <text evidence="1">The sequence shown here is derived from an EMBL/GenBank/DDBJ whole genome shotgun (WGS) entry which is preliminary data.</text>
</comment>
<reference evidence="1" key="1">
    <citation type="submission" date="2019-11" db="EMBL/GenBank/DDBJ databases">
        <title>Genomic insights into an expanded diversity of filamentous marine cyanobacteria reveals the extraordinary biosynthetic potential of Moorea and Okeania.</title>
        <authorList>
            <person name="Ferreira Leao T."/>
            <person name="Wang M."/>
            <person name="Moss N."/>
            <person name="Da Silva R."/>
            <person name="Sanders J."/>
            <person name="Nurk S."/>
            <person name="Gurevich A."/>
            <person name="Humphrey G."/>
            <person name="Reher R."/>
            <person name="Zhu Q."/>
            <person name="Belda-Ferre P."/>
            <person name="Glukhov E."/>
            <person name="Rex R."/>
            <person name="Dorrestein P.C."/>
            <person name="Knight R."/>
            <person name="Pevzner P."/>
            <person name="Gerwick W.H."/>
            <person name="Gerwick L."/>
        </authorList>
    </citation>
    <scope>NUCLEOTIDE SEQUENCE</scope>
    <source>
        <strain evidence="1">SIO1C4</strain>
    </source>
</reference>
<dbReference type="Pfam" id="PF08814">
    <property type="entry name" value="XisH"/>
    <property type="match status" value="1"/>
</dbReference>
<dbReference type="InterPro" id="IPR014919">
    <property type="entry name" value="XisH"/>
</dbReference>
<gene>
    <name evidence="1" type="ORF">F6J89_13220</name>
</gene>
<dbReference type="InterPro" id="IPR011856">
    <property type="entry name" value="tRNA_endonuc-like_dom_sf"/>
</dbReference>
<sequence length="137" mass="15895">MSAKDTYHSAVRSALIKEGWMITHDPLTLEFEDVTLFVDLGAEQFIAAERGPEKIAVEIKSFIRESMVSEFHTAAGQFINYRLALSELEPDRVLYLAIPNDAYESFFSKRFTQRSIEHNKIKLMVFHPENEEIIKWL</sequence>
<dbReference type="EMBL" id="JAAHFQ010000230">
    <property type="protein sequence ID" value="NER28557.1"/>
    <property type="molecule type" value="Genomic_DNA"/>
</dbReference>
<dbReference type="GO" id="GO:0003676">
    <property type="term" value="F:nucleic acid binding"/>
    <property type="evidence" value="ECO:0007669"/>
    <property type="project" value="InterPro"/>
</dbReference>
<proteinExistence type="predicted"/>
<name>A0A6B3NA76_9CYAN</name>
<dbReference type="Gene3D" id="3.40.1350.10">
    <property type="match status" value="1"/>
</dbReference>
<dbReference type="SUPFAM" id="SSF52980">
    <property type="entry name" value="Restriction endonuclease-like"/>
    <property type="match status" value="1"/>
</dbReference>